<dbReference type="OrthoDB" id="323192at2157"/>
<dbReference type="Pfam" id="PF03104">
    <property type="entry name" value="DNA_pol_B_exo1"/>
    <property type="match status" value="1"/>
</dbReference>
<dbReference type="Gene3D" id="3.90.1600.10">
    <property type="entry name" value="Palm domain of DNA polymerase"/>
    <property type="match status" value="1"/>
</dbReference>
<evidence type="ECO:0000256" key="3">
    <source>
        <dbReference type="ARBA" id="ARBA00022695"/>
    </source>
</evidence>
<evidence type="ECO:0000256" key="1">
    <source>
        <dbReference type="ARBA" id="ARBA00005755"/>
    </source>
</evidence>
<dbReference type="PROSITE" id="PS00116">
    <property type="entry name" value="DNA_POLYMERASE_B"/>
    <property type="match status" value="1"/>
</dbReference>
<dbReference type="AlphaFoldDB" id="A0A1N6Y652"/>
<sequence>MTQSGLGDFAGEGDRPAAEAHAVAGNDDATVAVVDADTDWLPDSQGDIELAVTQVDYTIEGYGDDETPIIHVFGRTEDDEHEHVRVVGFRPYFYAPTESLTEEKLSDDRLTGSEDGYESIRGEKLTKIFGRTPRDVGNIRDQFDHYEADILFPNRFLIDKDIKSGIRIPERRQEDGDLVVQENEVEATDVQANLRVHTFDIEVDDRSGFPEDGEEPIICLASHDSYRDEYIAWLFDAPDGDADLPESVPEYEPLRDGPEIEVRTFEEEEAMLDAFLDYISETDPDVLTGWNFDDFDAPYFLDRLERLEGQHHDYDLDYERLSRVDEVWRSDWGGPTIKGRVVFDLLYAYKRTQFTELDSYRLDAVGETELGVGKERYAGDIGDLWEQNPTRLLEYNIRDVELCVELDKKQDIVTFWREVAEFVGCKLEDATTPGDAVDVYVLHKAHNQFALPSKGQFEAEDYEGGAVFEPITGVRENVTVLDLKSLYPMCMVTLNLSPETSVNPEEYAGDTYVAPNGSHFRKKPDGIVREIINETLSEREEKKSFRNEHKPGSSDYEVFDRQQAAIKVIMNSLYGVLGWERFRLYDKEMGAAITATGREVIEFTETAANEIDYNVAYGDTDSVMLELGGDIEKEEALEQSFEIEEHINARYDEFAREDLNADNHRFQIEFEKLYRRFFQAGKKKRYAGHIVWKEGKDVDDIDITGFEYKRSDIAPITKEVQRQVIEMIVTGEDLADVETYVHDVIEDFLGGEVGLDEIAIPGGIGKRLDNYDTEGAQVRGAKYANLMLGTNFQRGSKPKRLYLKKVHPSFFERMENDEGFDARADTLYGEFKREQDVICFEYADQIPEEFEIDWDEMLDKTLKKPIARVLEALDISWEEVKTGQQQTGLGSFM</sequence>
<evidence type="ECO:0000313" key="11">
    <source>
        <dbReference type="Proteomes" id="UP000186914"/>
    </source>
</evidence>
<evidence type="ECO:0000256" key="2">
    <source>
        <dbReference type="ARBA" id="ARBA00022679"/>
    </source>
</evidence>
<proteinExistence type="inferred from homology"/>
<reference evidence="11" key="1">
    <citation type="submission" date="2017-01" db="EMBL/GenBank/DDBJ databases">
        <authorList>
            <person name="Varghese N."/>
            <person name="Submissions S."/>
        </authorList>
    </citation>
    <scope>NUCLEOTIDE SEQUENCE [LARGE SCALE GENOMIC DNA]</scope>
    <source>
        <strain evidence="11">CGMCC 1.7737</strain>
    </source>
</reference>
<name>A0A1N6Y652_9EURY</name>
<dbReference type="CDD" id="cd05160">
    <property type="entry name" value="DEDDy_DNA_polB_exo"/>
    <property type="match status" value="1"/>
</dbReference>
<dbReference type="SUPFAM" id="SSF53098">
    <property type="entry name" value="Ribonuclease H-like"/>
    <property type="match status" value="1"/>
</dbReference>
<dbReference type="InterPro" id="IPR023211">
    <property type="entry name" value="DNA_pol_palm_dom_sf"/>
</dbReference>
<keyword evidence="11" id="KW-1185">Reference proteome</keyword>
<evidence type="ECO:0000256" key="7">
    <source>
        <dbReference type="RuleBase" id="RU000442"/>
    </source>
</evidence>
<dbReference type="GO" id="GO:0006261">
    <property type="term" value="P:DNA-templated DNA replication"/>
    <property type="evidence" value="ECO:0007669"/>
    <property type="project" value="TreeGrafter"/>
</dbReference>
<dbReference type="Pfam" id="PF00136">
    <property type="entry name" value="DNA_pol_B"/>
    <property type="match status" value="1"/>
</dbReference>
<dbReference type="PANTHER" id="PTHR10322:SF23">
    <property type="entry name" value="DNA POLYMERASE DELTA CATALYTIC SUBUNIT"/>
    <property type="match status" value="1"/>
</dbReference>
<protein>
    <recommendedName>
        <fullName evidence="7">DNA polymerase</fullName>
        <ecNumber evidence="7">2.7.7.7</ecNumber>
    </recommendedName>
</protein>
<dbReference type="GO" id="GO:0003887">
    <property type="term" value="F:DNA-directed DNA polymerase activity"/>
    <property type="evidence" value="ECO:0007669"/>
    <property type="project" value="UniProtKB-KW"/>
</dbReference>
<evidence type="ECO:0000256" key="5">
    <source>
        <dbReference type="ARBA" id="ARBA00023125"/>
    </source>
</evidence>
<evidence type="ECO:0000256" key="6">
    <source>
        <dbReference type="ARBA" id="ARBA00049244"/>
    </source>
</evidence>
<dbReference type="GO" id="GO:0003677">
    <property type="term" value="F:DNA binding"/>
    <property type="evidence" value="ECO:0007669"/>
    <property type="project" value="UniProtKB-KW"/>
</dbReference>
<evidence type="ECO:0000313" key="10">
    <source>
        <dbReference type="EMBL" id="SIR09959.1"/>
    </source>
</evidence>
<dbReference type="InterPro" id="IPR036397">
    <property type="entry name" value="RNaseH_sf"/>
</dbReference>
<keyword evidence="5 7" id="KW-0238">DNA-binding</keyword>
<keyword evidence="4 7" id="KW-0239">DNA-directed DNA polymerase</keyword>
<evidence type="ECO:0000256" key="4">
    <source>
        <dbReference type="ARBA" id="ARBA00022932"/>
    </source>
</evidence>
<gene>
    <name evidence="10" type="ORF">SAMN05421858_1415</name>
</gene>
<dbReference type="InterPro" id="IPR006133">
    <property type="entry name" value="DNA-dir_DNA_pol_B_exonuc"/>
</dbReference>
<dbReference type="PRINTS" id="PR00106">
    <property type="entry name" value="DNAPOLB"/>
</dbReference>
<dbReference type="InterPro" id="IPR006172">
    <property type="entry name" value="DNA-dir_DNA_pol_B"/>
</dbReference>
<evidence type="ECO:0000259" key="8">
    <source>
        <dbReference type="Pfam" id="PF00136"/>
    </source>
</evidence>
<dbReference type="GO" id="GO:0000166">
    <property type="term" value="F:nucleotide binding"/>
    <property type="evidence" value="ECO:0007669"/>
    <property type="project" value="InterPro"/>
</dbReference>
<dbReference type="SUPFAM" id="SSF56672">
    <property type="entry name" value="DNA/RNA polymerases"/>
    <property type="match status" value="1"/>
</dbReference>
<dbReference type="SMART" id="SM00486">
    <property type="entry name" value="POLBc"/>
    <property type="match status" value="1"/>
</dbReference>
<comment type="catalytic activity">
    <reaction evidence="6 7">
        <text>DNA(n) + a 2'-deoxyribonucleoside 5'-triphosphate = DNA(n+1) + diphosphate</text>
        <dbReference type="Rhea" id="RHEA:22508"/>
        <dbReference type="Rhea" id="RHEA-COMP:17339"/>
        <dbReference type="Rhea" id="RHEA-COMP:17340"/>
        <dbReference type="ChEBI" id="CHEBI:33019"/>
        <dbReference type="ChEBI" id="CHEBI:61560"/>
        <dbReference type="ChEBI" id="CHEBI:173112"/>
        <dbReference type="EC" id="2.7.7.7"/>
    </reaction>
</comment>
<dbReference type="InterPro" id="IPR006134">
    <property type="entry name" value="DNA-dir_DNA_pol_B_multi_dom"/>
</dbReference>
<dbReference type="InterPro" id="IPR043502">
    <property type="entry name" value="DNA/RNA_pol_sf"/>
</dbReference>
<dbReference type="InterPro" id="IPR012337">
    <property type="entry name" value="RNaseH-like_sf"/>
</dbReference>
<feature type="domain" description="DNA-directed DNA polymerase family B exonuclease" evidence="9">
    <location>
        <begin position="144"/>
        <end position="365"/>
    </location>
</feature>
<dbReference type="CDD" id="cd00145">
    <property type="entry name" value="POLBc"/>
    <property type="match status" value="1"/>
</dbReference>
<feature type="domain" description="DNA-directed DNA polymerase family B multifunctional" evidence="8">
    <location>
        <begin position="440"/>
        <end position="776"/>
    </location>
</feature>
<dbReference type="PANTHER" id="PTHR10322">
    <property type="entry name" value="DNA POLYMERASE CATALYTIC SUBUNIT"/>
    <property type="match status" value="1"/>
</dbReference>
<dbReference type="Gene3D" id="3.30.420.10">
    <property type="entry name" value="Ribonuclease H-like superfamily/Ribonuclease H"/>
    <property type="match status" value="1"/>
</dbReference>
<organism evidence="10 11">
    <name type="scientific">Haladaptatus litoreus</name>
    <dbReference type="NCBI Taxonomy" id="553468"/>
    <lineage>
        <taxon>Archaea</taxon>
        <taxon>Methanobacteriati</taxon>
        <taxon>Methanobacteriota</taxon>
        <taxon>Stenosarchaea group</taxon>
        <taxon>Halobacteria</taxon>
        <taxon>Halobacteriales</taxon>
        <taxon>Haladaptataceae</taxon>
        <taxon>Haladaptatus</taxon>
    </lineage>
</organism>
<dbReference type="Gene3D" id="1.10.132.60">
    <property type="entry name" value="DNA polymerase family B, C-terminal domain"/>
    <property type="match status" value="1"/>
</dbReference>
<keyword evidence="7" id="KW-0235">DNA replication</keyword>
<keyword evidence="3 7" id="KW-0548">Nucleotidyltransferase</keyword>
<dbReference type="EC" id="2.7.7.7" evidence="7"/>
<dbReference type="InterPro" id="IPR050240">
    <property type="entry name" value="DNA_pol_type-B"/>
</dbReference>
<dbReference type="Proteomes" id="UP000186914">
    <property type="component" value="Unassembled WGS sequence"/>
</dbReference>
<dbReference type="RefSeq" id="WP_076429169.1">
    <property type="nucleotide sequence ID" value="NZ_FTNO01000001.1"/>
</dbReference>
<dbReference type="SMR" id="A0A1N6Y652"/>
<dbReference type="Gene3D" id="3.30.342.10">
    <property type="entry name" value="DNA Polymerase, chain B, domain 1"/>
    <property type="match status" value="1"/>
</dbReference>
<dbReference type="InterPro" id="IPR042087">
    <property type="entry name" value="DNA_pol_B_thumb"/>
</dbReference>
<dbReference type="InterPro" id="IPR017964">
    <property type="entry name" value="DNA-dir_DNA_pol_B_CS"/>
</dbReference>
<dbReference type="Gene3D" id="1.10.287.690">
    <property type="entry name" value="Helix hairpin bin"/>
    <property type="match status" value="1"/>
</dbReference>
<evidence type="ECO:0000259" key="9">
    <source>
        <dbReference type="Pfam" id="PF03104"/>
    </source>
</evidence>
<keyword evidence="2 7" id="KW-0808">Transferase</keyword>
<accession>A0A1N6Y652</accession>
<comment type="similarity">
    <text evidence="1 7">Belongs to the DNA polymerase type-B family.</text>
</comment>
<dbReference type="EMBL" id="FTNO01000001">
    <property type="protein sequence ID" value="SIR09959.1"/>
    <property type="molecule type" value="Genomic_DNA"/>
</dbReference>